<dbReference type="SUPFAM" id="SSF57938">
    <property type="entry name" value="DnaJ/Hsp40 cysteine-rich domain"/>
    <property type="match status" value="1"/>
</dbReference>
<sequence length="173" mass="19931">MNKRSSIDTHLYEVLGVQPGASNEEVEHAYRRKALQYLPGKNRDDTKTDEKFKELRFAYNTLKNPTARRIYSECGEKYMKDSSMFKSTQGNELFDAIFGEGEFPFTRSSNSEKKKKIEMDIEYSLEMTLEELYCGIEKKITYQQIIICPECKGRGAMKIASKRPCQECNGTGT</sequence>
<dbReference type="EMBL" id="SNRW01000144">
    <property type="protein sequence ID" value="KAA6403072.1"/>
    <property type="molecule type" value="Genomic_DNA"/>
</dbReference>
<comment type="caution">
    <text evidence="2">The sequence shown here is derived from an EMBL/GenBank/DDBJ whole genome shotgun (WGS) entry which is preliminary data.</text>
</comment>
<protein>
    <submittedName>
        <fullName evidence="2">Putative DnaJ subfamily A member 1</fullName>
    </submittedName>
</protein>
<dbReference type="CDD" id="cd06257">
    <property type="entry name" value="DnaJ"/>
    <property type="match status" value="1"/>
</dbReference>
<dbReference type="GO" id="GO:0030544">
    <property type="term" value="F:Hsp70 protein binding"/>
    <property type="evidence" value="ECO:0007669"/>
    <property type="project" value="InterPro"/>
</dbReference>
<dbReference type="PROSITE" id="PS50076">
    <property type="entry name" value="DNAJ_2"/>
    <property type="match status" value="1"/>
</dbReference>
<organism evidence="2 3">
    <name type="scientific">Streblomastix strix</name>
    <dbReference type="NCBI Taxonomy" id="222440"/>
    <lineage>
        <taxon>Eukaryota</taxon>
        <taxon>Metamonada</taxon>
        <taxon>Preaxostyla</taxon>
        <taxon>Oxymonadida</taxon>
        <taxon>Streblomastigidae</taxon>
        <taxon>Streblomastix</taxon>
    </lineage>
</organism>
<gene>
    <name evidence="2" type="ORF">EZS28_001404</name>
</gene>
<name>A0A5J4X889_9EUKA</name>
<dbReference type="InterPro" id="IPR001623">
    <property type="entry name" value="DnaJ_domain"/>
</dbReference>
<dbReference type="InterPro" id="IPR018253">
    <property type="entry name" value="DnaJ_domain_CS"/>
</dbReference>
<reference evidence="2 3" key="1">
    <citation type="submission" date="2019-03" db="EMBL/GenBank/DDBJ databases">
        <title>Single cell metagenomics reveals metabolic interactions within the superorganism composed of flagellate Streblomastix strix and complex community of Bacteroidetes bacteria on its surface.</title>
        <authorList>
            <person name="Treitli S.C."/>
            <person name="Kolisko M."/>
            <person name="Husnik F."/>
            <person name="Keeling P."/>
            <person name="Hampl V."/>
        </authorList>
    </citation>
    <scope>NUCLEOTIDE SEQUENCE [LARGE SCALE GENOMIC DNA]</scope>
    <source>
        <strain evidence="2">ST1C</strain>
    </source>
</reference>
<dbReference type="InterPro" id="IPR036410">
    <property type="entry name" value="HSP_DnaJ_Cys-rich_dom_sf"/>
</dbReference>
<evidence type="ECO:0000259" key="1">
    <source>
        <dbReference type="PROSITE" id="PS50076"/>
    </source>
</evidence>
<dbReference type="OrthoDB" id="442087at2759"/>
<dbReference type="SUPFAM" id="SSF46565">
    <property type="entry name" value="Chaperone J-domain"/>
    <property type="match status" value="1"/>
</dbReference>
<dbReference type="SMART" id="SM00271">
    <property type="entry name" value="DnaJ"/>
    <property type="match status" value="1"/>
</dbReference>
<dbReference type="Gene3D" id="1.10.287.110">
    <property type="entry name" value="DnaJ domain"/>
    <property type="match status" value="1"/>
</dbReference>
<dbReference type="Pfam" id="PF00226">
    <property type="entry name" value="DnaJ"/>
    <property type="match status" value="1"/>
</dbReference>
<evidence type="ECO:0000313" key="2">
    <source>
        <dbReference type="EMBL" id="KAA6403072.1"/>
    </source>
</evidence>
<proteinExistence type="predicted"/>
<dbReference type="PROSITE" id="PS00636">
    <property type="entry name" value="DNAJ_1"/>
    <property type="match status" value="1"/>
</dbReference>
<evidence type="ECO:0000313" key="3">
    <source>
        <dbReference type="Proteomes" id="UP000324800"/>
    </source>
</evidence>
<dbReference type="PRINTS" id="PR00625">
    <property type="entry name" value="JDOMAIN"/>
</dbReference>
<dbReference type="PANTHER" id="PTHR43888">
    <property type="entry name" value="DNAJ-LIKE-2, ISOFORM A-RELATED"/>
    <property type="match status" value="1"/>
</dbReference>
<dbReference type="InterPro" id="IPR044713">
    <property type="entry name" value="DNJA1/2-like"/>
</dbReference>
<accession>A0A5J4X889</accession>
<feature type="domain" description="J" evidence="1">
    <location>
        <begin position="10"/>
        <end position="75"/>
    </location>
</feature>
<dbReference type="GO" id="GO:0006457">
    <property type="term" value="P:protein folding"/>
    <property type="evidence" value="ECO:0007669"/>
    <property type="project" value="InterPro"/>
</dbReference>
<dbReference type="Proteomes" id="UP000324800">
    <property type="component" value="Unassembled WGS sequence"/>
</dbReference>
<dbReference type="AlphaFoldDB" id="A0A5J4X889"/>
<dbReference type="Gene3D" id="2.10.230.10">
    <property type="entry name" value="Heat shock protein DnaJ, cysteine-rich domain"/>
    <property type="match status" value="1"/>
</dbReference>
<dbReference type="InterPro" id="IPR036869">
    <property type="entry name" value="J_dom_sf"/>
</dbReference>